<proteinExistence type="predicted"/>
<evidence type="ECO:0000313" key="1">
    <source>
        <dbReference type="EMBL" id="ROK54669.1"/>
    </source>
</evidence>
<sequence>MPCAVSPPARDLLPMVLIPLGERLDSLKITLREINEACSCCNSIKHTQFCFAIKNSGYQTRETSERCYGYHGVSHHKDRTKTVGHKYESPRSFPGLGRRFPHSDAFTAHSPPSAPSITSANTVTSSWPPVYISPMAKPAPYSGSEEDCNGFLLQCSLTLEMQQHLFPMEVLQLSGKALQWADSIWSQNNPVIQTYSGFVNHFKEVFGKHLWDSSIGEKLCWKWME</sequence>
<dbReference type="Proteomes" id="UP000281406">
    <property type="component" value="Unassembled WGS sequence"/>
</dbReference>
<dbReference type="AlphaFoldDB" id="A0A3N0XZW2"/>
<name>A0A3N0XZW2_ANAGA</name>
<organism evidence="1 2">
    <name type="scientific">Anabarilius grahami</name>
    <name type="common">Kanglang fish</name>
    <name type="synonym">Barilius grahami</name>
    <dbReference type="NCBI Taxonomy" id="495550"/>
    <lineage>
        <taxon>Eukaryota</taxon>
        <taxon>Metazoa</taxon>
        <taxon>Chordata</taxon>
        <taxon>Craniata</taxon>
        <taxon>Vertebrata</taxon>
        <taxon>Euteleostomi</taxon>
        <taxon>Actinopterygii</taxon>
        <taxon>Neopterygii</taxon>
        <taxon>Teleostei</taxon>
        <taxon>Ostariophysi</taxon>
        <taxon>Cypriniformes</taxon>
        <taxon>Xenocyprididae</taxon>
        <taxon>Xenocypridinae</taxon>
        <taxon>Xenocypridinae incertae sedis</taxon>
        <taxon>Anabarilius</taxon>
    </lineage>
</organism>
<keyword evidence="2" id="KW-1185">Reference proteome</keyword>
<reference evidence="1 2" key="1">
    <citation type="submission" date="2018-10" db="EMBL/GenBank/DDBJ databases">
        <title>Genome assembly for a Yunnan-Guizhou Plateau 3E fish, Anabarilius grahami (Regan), and its evolutionary and genetic applications.</title>
        <authorList>
            <person name="Jiang W."/>
        </authorList>
    </citation>
    <scope>NUCLEOTIDE SEQUENCE [LARGE SCALE GENOMIC DNA]</scope>
    <source>
        <strain evidence="1">AG-KIZ</strain>
        <tissue evidence="1">Muscle</tissue>
    </source>
</reference>
<comment type="caution">
    <text evidence="1">The sequence shown here is derived from an EMBL/GenBank/DDBJ whole genome shotgun (WGS) entry which is preliminary data.</text>
</comment>
<protein>
    <submittedName>
        <fullName evidence="1">Uncharacterized protein</fullName>
    </submittedName>
</protein>
<evidence type="ECO:0000313" key="2">
    <source>
        <dbReference type="Proteomes" id="UP000281406"/>
    </source>
</evidence>
<gene>
    <name evidence="1" type="ORF">DPX16_21308</name>
</gene>
<dbReference type="EMBL" id="RJVU01056427">
    <property type="protein sequence ID" value="ROK54669.1"/>
    <property type="molecule type" value="Genomic_DNA"/>
</dbReference>
<accession>A0A3N0XZW2</accession>